<dbReference type="EMBL" id="JASPKY010001016">
    <property type="protein sequence ID" value="KAK9679457.1"/>
    <property type="molecule type" value="Genomic_DNA"/>
</dbReference>
<dbReference type="Proteomes" id="UP001458880">
    <property type="component" value="Unassembled WGS sequence"/>
</dbReference>
<feature type="region of interest" description="Disordered" evidence="1">
    <location>
        <begin position="52"/>
        <end position="75"/>
    </location>
</feature>
<name>A0AAW1HSS6_POPJA</name>
<evidence type="ECO:0000256" key="1">
    <source>
        <dbReference type="SAM" id="MobiDB-lite"/>
    </source>
</evidence>
<keyword evidence="3" id="KW-1185">Reference proteome</keyword>
<reference evidence="2 3" key="1">
    <citation type="journal article" date="2024" name="BMC Genomics">
        <title>De novo assembly and annotation of Popillia japonica's genome with initial clues to its potential as an invasive pest.</title>
        <authorList>
            <person name="Cucini C."/>
            <person name="Boschi S."/>
            <person name="Funari R."/>
            <person name="Cardaioli E."/>
            <person name="Iannotti N."/>
            <person name="Marturano G."/>
            <person name="Paoli F."/>
            <person name="Bruttini M."/>
            <person name="Carapelli A."/>
            <person name="Frati F."/>
            <person name="Nardi F."/>
        </authorList>
    </citation>
    <scope>NUCLEOTIDE SEQUENCE [LARGE SCALE GENOMIC DNA]</scope>
    <source>
        <strain evidence="2">DMR45628</strain>
    </source>
</reference>
<evidence type="ECO:0000313" key="2">
    <source>
        <dbReference type="EMBL" id="KAK9679457.1"/>
    </source>
</evidence>
<proteinExistence type="predicted"/>
<feature type="compositionally biased region" description="Acidic residues" evidence="1">
    <location>
        <begin position="65"/>
        <end position="75"/>
    </location>
</feature>
<dbReference type="AlphaFoldDB" id="A0AAW1HSS6"/>
<organism evidence="2 3">
    <name type="scientific">Popillia japonica</name>
    <name type="common">Japanese beetle</name>
    <dbReference type="NCBI Taxonomy" id="7064"/>
    <lineage>
        <taxon>Eukaryota</taxon>
        <taxon>Metazoa</taxon>
        <taxon>Ecdysozoa</taxon>
        <taxon>Arthropoda</taxon>
        <taxon>Hexapoda</taxon>
        <taxon>Insecta</taxon>
        <taxon>Pterygota</taxon>
        <taxon>Neoptera</taxon>
        <taxon>Endopterygota</taxon>
        <taxon>Coleoptera</taxon>
        <taxon>Polyphaga</taxon>
        <taxon>Scarabaeiformia</taxon>
        <taxon>Scarabaeidae</taxon>
        <taxon>Rutelinae</taxon>
        <taxon>Popillia</taxon>
    </lineage>
</organism>
<accession>A0AAW1HSS6</accession>
<sequence>MDNILVKNITQLFPVFLRFSSFRRQWESDAISTPGEIQDNIDMDENAAAALAEEREDVSTISDSSESEAEDVWEA</sequence>
<comment type="caution">
    <text evidence="2">The sequence shown here is derived from an EMBL/GenBank/DDBJ whole genome shotgun (WGS) entry which is preliminary data.</text>
</comment>
<evidence type="ECO:0000313" key="3">
    <source>
        <dbReference type="Proteomes" id="UP001458880"/>
    </source>
</evidence>
<protein>
    <submittedName>
        <fullName evidence="2">Uncharacterized protein</fullName>
    </submittedName>
</protein>
<gene>
    <name evidence="2" type="ORF">QE152_g40024</name>
</gene>